<protein>
    <submittedName>
        <fullName evidence="3">Uncharacterized protein</fullName>
    </submittedName>
</protein>
<dbReference type="PANTHER" id="PTHR23084">
    <property type="entry name" value="PHOSPHATIDYLINOSITOL-4-PHOSPHATE 5-KINASE RELATED"/>
    <property type="match status" value="1"/>
</dbReference>
<organism evidence="3 4">
    <name type="scientific">Phytophthora palmivora</name>
    <dbReference type="NCBI Taxonomy" id="4796"/>
    <lineage>
        <taxon>Eukaryota</taxon>
        <taxon>Sar</taxon>
        <taxon>Stramenopiles</taxon>
        <taxon>Oomycota</taxon>
        <taxon>Peronosporomycetes</taxon>
        <taxon>Peronosporales</taxon>
        <taxon>Peronosporaceae</taxon>
        <taxon>Phytophthora</taxon>
    </lineage>
</organism>
<evidence type="ECO:0000256" key="2">
    <source>
        <dbReference type="SAM" id="MobiDB-lite"/>
    </source>
</evidence>
<evidence type="ECO:0000256" key="1">
    <source>
        <dbReference type="ARBA" id="ARBA00022737"/>
    </source>
</evidence>
<dbReference type="SMART" id="SM00698">
    <property type="entry name" value="MORN"/>
    <property type="match status" value="3"/>
</dbReference>
<gene>
    <name evidence="3" type="ORF">PHPALM_12359</name>
</gene>
<dbReference type="Pfam" id="PF02493">
    <property type="entry name" value="MORN"/>
    <property type="match status" value="3"/>
</dbReference>
<dbReference type="EMBL" id="NCKW01006614">
    <property type="protein sequence ID" value="POM71116.1"/>
    <property type="molecule type" value="Genomic_DNA"/>
</dbReference>
<feature type="region of interest" description="Disordered" evidence="2">
    <location>
        <begin position="287"/>
        <end position="309"/>
    </location>
</feature>
<keyword evidence="4" id="KW-1185">Reference proteome</keyword>
<dbReference type="OrthoDB" id="437960at2759"/>
<name>A0A2P4XZZ3_9STRA</name>
<dbReference type="InterPro" id="IPR003409">
    <property type="entry name" value="MORN"/>
</dbReference>
<keyword evidence="1" id="KW-0677">Repeat</keyword>
<comment type="caution">
    <text evidence="3">The sequence shown here is derived from an EMBL/GenBank/DDBJ whole genome shotgun (WGS) entry which is preliminary data.</text>
</comment>
<dbReference type="Proteomes" id="UP000237271">
    <property type="component" value="Unassembled WGS sequence"/>
</dbReference>
<dbReference type="SUPFAM" id="SSF82185">
    <property type="entry name" value="Histone H3 K4-specific methyltransferase SET7/9 N-terminal domain"/>
    <property type="match status" value="1"/>
</dbReference>
<sequence length="309" mass="33642">MTDRSTYHGEVNNGAFVLPLLCSTLTNCKFLDGIPDGVGVLLSVFGATYAGAMADGKKHGAGVEMQTNGTIYSGEFQGGVASGYGIYIGTLGDKYIGQWEQGARHGVGVSVDAEAVIMTTHFSMDEPVLSSNESGTTLSWEDVQPHVLRAVLAEKTAIRNQETARQRHIDAIVQDMTAVGSETLSTHEAIEAFEAREEMETTEFILDQSDQMQQVNVVAGELKFTEAQLTQRQKELRTDITAKRQQLSLIAKFCALVETRESQVQEAKRTLATLQRQLDVQVPNIANAADSSSATEPERHVRTASPENF</sequence>
<dbReference type="AlphaFoldDB" id="A0A2P4XZZ3"/>
<reference evidence="3 4" key="1">
    <citation type="journal article" date="2017" name="Genome Biol. Evol.">
        <title>Phytophthora megakarya and P. palmivora, closely related causal agents of cacao black pod rot, underwent increases in genome sizes and gene numbers by different mechanisms.</title>
        <authorList>
            <person name="Ali S.S."/>
            <person name="Shao J."/>
            <person name="Lary D.J."/>
            <person name="Kronmiller B."/>
            <person name="Shen D."/>
            <person name="Strem M.D."/>
            <person name="Amoako-Attah I."/>
            <person name="Akrofi A.Y."/>
            <person name="Begoude B.A."/>
            <person name="Ten Hoopen G.M."/>
            <person name="Coulibaly K."/>
            <person name="Kebe B.I."/>
            <person name="Melnick R.L."/>
            <person name="Guiltinan M.J."/>
            <person name="Tyler B.M."/>
            <person name="Meinhardt L.W."/>
            <person name="Bailey B.A."/>
        </authorList>
    </citation>
    <scope>NUCLEOTIDE SEQUENCE [LARGE SCALE GENOMIC DNA]</scope>
    <source>
        <strain evidence="4">sbr112.9</strain>
    </source>
</reference>
<accession>A0A2P4XZZ3</accession>
<dbReference type="PANTHER" id="PTHR23084:SF263">
    <property type="entry name" value="MORN REPEAT-CONTAINING PROTEIN 1"/>
    <property type="match status" value="1"/>
</dbReference>
<dbReference type="Gene3D" id="2.20.110.10">
    <property type="entry name" value="Histone H3 K4-specific methyltransferase SET7/9 N-terminal domain"/>
    <property type="match status" value="2"/>
</dbReference>
<evidence type="ECO:0000313" key="3">
    <source>
        <dbReference type="EMBL" id="POM71116.1"/>
    </source>
</evidence>
<proteinExistence type="predicted"/>
<evidence type="ECO:0000313" key="4">
    <source>
        <dbReference type="Proteomes" id="UP000237271"/>
    </source>
</evidence>